<dbReference type="GO" id="GO:0015031">
    <property type="term" value="P:protein transport"/>
    <property type="evidence" value="ECO:0007669"/>
    <property type="project" value="UniProtKB-KW"/>
</dbReference>
<keyword evidence="5" id="KW-0256">Endoplasmic reticulum</keyword>
<keyword evidence="10 12" id="KW-0675">Receptor</keyword>
<evidence type="ECO:0000256" key="11">
    <source>
        <dbReference type="SAM" id="Phobius"/>
    </source>
</evidence>
<feature type="transmembrane region" description="Helical" evidence="11">
    <location>
        <begin position="65"/>
        <end position="82"/>
    </location>
</feature>
<comment type="subcellular location">
    <subcellularLocation>
        <location evidence="1">Endoplasmic reticulum membrane</location>
        <topology evidence="1">Multi-pass membrane protein</topology>
    </subcellularLocation>
</comment>
<dbReference type="GO" id="GO:0005789">
    <property type="term" value="C:endoplasmic reticulum membrane"/>
    <property type="evidence" value="ECO:0007669"/>
    <property type="project" value="UniProtKB-SubCell"/>
</dbReference>
<evidence type="ECO:0000256" key="9">
    <source>
        <dbReference type="ARBA" id="ARBA00023136"/>
    </source>
</evidence>
<comment type="similarity">
    <text evidence="2">Belongs to the ERD2 family.</text>
</comment>
<dbReference type="AlphaFoldDB" id="A0A0C2MP83"/>
<dbReference type="Pfam" id="PF00810">
    <property type="entry name" value="ER_lumen_recept"/>
    <property type="match status" value="1"/>
</dbReference>
<dbReference type="PRINTS" id="PR00660">
    <property type="entry name" value="ERLUMENR"/>
</dbReference>
<dbReference type="GO" id="GO:0046923">
    <property type="term" value="F:ER retention sequence binding"/>
    <property type="evidence" value="ECO:0007669"/>
    <property type="project" value="InterPro"/>
</dbReference>
<keyword evidence="3" id="KW-0813">Transport</keyword>
<dbReference type="Proteomes" id="UP000031668">
    <property type="component" value="Unassembled WGS sequence"/>
</dbReference>
<keyword evidence="8 11" id="KW-1133">Transmembrane helix</keyword>
<dbReference type="PROSITE" id="PS00951">
    <property type="entry name" value="ER_LUMEN_RECEPTOR_1"/>
    <property type="match status" value="1"/>
</dbReference>
<reference evidence="12 13" key="1">
    <citation type="journal article" date="2014" name="Genome Biol. Evol.">
        <title>The genome of the myxosporean Thelohanellus kitauei shows adaptations to nutrient acquisition within its fish host.</title>
        <authorList>
            <person name="Yang Y."/>
            <person name="Xiong J."/>
            <person name="Zhou Z."/>
            <person name="Huo F."/>
            <person name="Miao W."/>
            <person name="Ran C."/>
            <person name="Liu Y."/>
            <person name="Zhang J."/>
            <person name="Feng J."/>
            <person name="Wang M."/>
            <person name="Wang M."/>
            <person name="Wang L."/>
            <person name="Yao B."/>
        </authorList>
    </citation>
    <scope>NUCLEOTIDE SEQUENCE [LARGE SCALE GENOMIC DNA]</scope>
    <source>
        <strain evidence="12">Wuqing</strain>
    </source>
</reference>
<keyword evidence="4 11" id="KW-0812">Transmembrane</keyword>
<dbReference type="InterPro" id="IPR000133">
    <property type="entry name" value="ER_ret_rcpt"/>
</dbReference>
<evidence type="ECO:0000256" key="6">
    <source>
        <dbReference type="ARBA" id="ARBA00022892"/>
    </source>
</evidence>
<evidence type="ECO:0000313" key="13">
    <source>
        <dbReference type="Proteomes" id="UP000031668"/>
    </source>
</evidence>
<comment type="caution">
    <text evidence="12">The sequence shown here is derived from an EMBL/GenBank/DDBJ whole genome shotgun (WGS) entry which is preliminary data.</text>
</comment>
<evidence type="ECO:0000256" key="1">
    <source>
        <dbReference type="ARBA" id="ARBA00004477"/>
    </source>
</evidence>
<keyword evidence="6" id="KW-0931">ER-Golgi transport</keyword>
<keyword evidence="7" id="KW-0653">Protein transport</keyword>
<sequence length="309" mass="36379">MNEYRFIADSSHLFAIFLLLWRIRTSRSCYGISGKSQILYMIVFIFRYLDLFFSFISIYNTLMKITYLGATAATIYFIYFKLKATHNKDSDDVDIFRIIIPSVLLGLMFSRNRHVTEIFWTSSLFLESVSVLPQLFMIRKTREVDVVTSHHLFALGIYRYFYILNWFYKFLNTSDIDVLALCCGIIQTLLYLDFFYLYLIKEILGTDEKFTVNTDNETFHHANPHYYDTYPYHIHCLPRYSPFLNLRKEAFSQLKSLVRGTNIPSSATDFIQRMTNSRTLVTSQNVKNIIGHSESFLEDCLLKGDTNRD</sequence>
<feature type="transmembrane region" description="Helical" evidence="11">
    <location>
        <begin position="176"/>
        <end position="199"/>
    </location>
</feature>
<evidence type="ECO:0000256" key="2">
    <source>
        <dbReference type="ARBA" id="ARBA00010120"/>
    </source>
</evidence>
<dbReference type="GO" id="GO:0006621">
    <property type="term" value="P:protein retention in ER lumen"/>
    <property type="evidence" value="ECO:0007669"/>
    <property type="project" value="InterPro"/>
</dbReference>
<dbReference type="GO" id="GO:0003676">
    <property type="term" value="F:nucleic acid binding"/>
    <property type="evidence" value="ECO:0007669"/>
    <property type="project" value="InterPro"/>
</dbReference>
<organism evidence="12 13">
    <name type="scientific">Thelohanellus kitauei</name>
    <name type="common">Myxosporean</name>
    <dbReference type="NCBI Taxonomy" id="669202"/>
    <lineage>
        <taxon>Eukaryota</taxon>
        <taxon>Metazoa</taxon>
        <taxon>Cnidaria</taxon>
        <taxon>Myxozoa</taxon>
        <taxon>Myxosporea</taxon>
        <taxon>Bivalvulida</taxon>
        <taxon>Platysporina</taxon>
        <taxon>Myxobolidae</taxon>
        <taxon>Thelohanellus</taxon>
    </lineage>
</organism>
<dbReference type="OrthoDB" id="7694678at2759"/>
<dbReference type="Gene3D" id="3.30.420.10">
    <property type="entry name" value="Ribonuclease H-like superfamily/Ribonuclease H"/>
    <property type="match status" value="1"/>
</dbReference>
<protein>
    <submittedName>
        <fullName evidence="12">ER lumen protein-retaining receptor</fullName>
    </submittedName>
</protein>
<dbReference type="GO" id="GO:0016192">
    <property type="term" value="P:vesicle-mediated transport"/>
    <property type="evidence" value="ECO:0007669"/>
    <property type="project" value="UniProtKB-KW"/>
</dbReference>
<evidence type="ECO:0000256" key="3">
    <source>
        <dbReference type="ARBA" id="ARBA00022448"/>
    </source>
</evidence>
<evidence type="ECO:0000256" key="5">
    <source>
        <dbReference type="ARBA" id="ARBA00022824"/>
    </source>
</evidence>
<evidence type="ECO:0000313" key="12">
    <source>
        <dbReference type="EMBL" id="KII63476.1"/>
    </source>
</evidence>
<dbReference type="OMA" id="IHPTTQH"/>
<proteinExistence type="inferred from homology"/>
<dbReference type="PANTHER" id="PTHR10585">
    <property type="entry name" value="ER LUMEN PROTEIN RETAINING RECEPTOR"/>
    <property type="match status" value="1"/>
</dbReference>
<keyword evidence="9 11" id="KW-0472">Membrane</keyword>
<evidence type="ECO:0000256" key="8">
    <source>
        <dbReference type="ARBA" id="ARBA00022989"/>
    </source>
</evidence>
<name>A0A0C2MP83_THEKT</name>
<feature type="transmembrane region" description="Helical" evidence="11">
    <location>
        <begin position="150"/>
        <end position="170"/>
    </location>
</feature>
<evidence type="ECO:0000256" key="7">
    <source>
        <dbReference type="ARBA" id="ARBA00022927"/>
    </source>
</evidence>
<gene>
    <name evidence="12" type="ORF">RF11_02287</name>
</gene>
<evidence type="ECO:0000256" key="10">
    <source>
        <dbReference type="ARBA" id="ARBA00023170"/>
    </source>
</evidence>
<dbReference type="EMBL" id="JWZT01004669">
    <property type="protein sequence ID" value="KII63476.1"/>
    <property type="molecule type" value="Genomic_DNA"/>
</dbReference>
<keyword evidence="13" id="KW-1185">Reference proteome</keyword>
<evidence type="ECO:0000256" key="4">
    <source>
        <dbReference type="ARBA" id="ARBA00022692"/>
    </source>
</evidence>
<dbReference type="InterPro" id="IPR036397">
    <property type="entry name" value="RNaseH_sf"/>
</dbReference>
<accession>A0A0C2MP83</accession>